<dbReference type="RefSeq" id="XP_040774706.1">
    <property type="nucleotide sequence ID" value="XM_040925786.1"/>
</dbReference>
<evidence type="ECO:0000256" key="1">
    <source>
        <dbReference type="SAM" id="MobiDB-lite"/>
    </source>
</evidence>
<accession>A0A9P5CNB9</accession>
<protein>
    <submittedName>
        <fullName evidence="2">Uncharacterized protein</fullName>
    </submittedName>
</protein>
<comment type="caution">
    <text evidence="2">The sequence shown here is derived from an EMBL/GenBank/DDBJ whole genome shotgun (WGS) entry which is preliminary data.</text>
</comment>
<gene>
    <name evidence="2" type="ORF">M406DRAFT_74980</name>
</gene>
<keyword evidence="3" id="KW-1185">Reference proteome</keyword>
<feature type="region of interest" description="Disordered" evidence="1">
    <location>
        <begin position="31"/>
        <end position="57"/>
    </location>
</feature>
<name>A0A9P5CNB9_CRYP1</name>
<organism evidence="2 3">
    <name type="scientific">Cryphonectria parasitica (strain ATCC 38755 / EP155)</name>
    <dbReference type="NCBI Taxonomy" id="660469"/>
    <lineage>
        <taxon>Eukaryota</taxon>
        <taxon>Fungi</taxon>
        <taxon>Dikarya</taxon>
        <taxon>Ascomycota</taxon>
        <taxon>Pezizomycotina</taxon>
        <taxon>Sordariomycetes</taxon>
        <taxon>Sordariomycetidae</taxon>
        <taxon>Diaporthales</taxon>
        <taxon>Cryphonectriaceae</taxon>
        <taxon>Cryphonectria-Endothia species complex</taxon>
        <taxon>Cryphonectria</taxon>
    </lineage>
</organism>
<feature type="compositionally biased region" description="Low complexity" evidence="1">
    <location>
        <begin position="41"/>
        <end position="57"/>
    </location>
</feature>
<dbReference type="Proteomes" id="UP000803844">
    <property type="component" value="Unassembled WGS sequence"/>
</dbReference>
<evidence type="ECO:0000313" key="3">
    <source>
        <dbReference type="Proteomes" id="UP000803844"/>
    </source>
</evidence>
<sequence length="284" mass="29348">MRRRYWASGGGCGGGWPLMYVQQPGGWAEQTWGMGYGRRPNNNNDDSSNGNNNNNNRTTANINNLLFPAGSPTDALSLDALSALFTRLILQNHLTRLAGDALSCPSGGGGGACGNDGGALWGCSLPPPLASSTSPTPSCHHRHGCDGSAPVPCPRNVNMCTHTNNSNNNINMAYVCHTCPAATKPYMGPHNVFVIPAGHIGGGGGLGLGGLGGLSGPNYNIIDLNMFLSALGLALGTTASPGASVSFSPATGHHNLPVFDRAPWGQTGHGELGFSCSRCNFQMM</sequence>
<dbReference type="GeneID" id="63842915"/>
<dbReference type="AlphaFoldDB" id="A0A9P5CNB9"/>
<dbReference type="EMBL" id="MU032349">
    <property type="protein sequence ID" value="KAF3763745.1"/>
    <property type="molecule type" value="Genomic_DNA"/>
</dbReference>
<proteinExistence type="predicted"/>
<evidence type="ECO:0000313" key="2">
    <source>
        <dbReference type="EMBL" id="KAF3763745.1"/>
    </source>
</evidence>
<dbReference type="OrthoDB" id="5233248at2759"/>
<reference evidence="2" key="1">
    <citation type="journal article" date="2020" name="Phytopathology">
        <title>Genome sequence of the chestnut blight fungus Cryphonectria parasitica EP155: A fundamental resource for an archetypical invasive plant pathogen.</title>
        <authorList>
            <person name="Crouch J.A."/>
            <person name="Dawe A."/>
            <person name="Aerts A."/>
            <person name="Barry K."/>
            <person name="Churchill A.C.L."/>
            <person name="Grimwood J."/>
            <person name="Hillman B."/>
            <person name="Milgroom M.G."/>
            <person name="Pangilinan J."/>
            <person name="Smith M."/>
            <person name="Salamov A."/>
            <person name="Schmutz J."/>
            <person name="Yadav J."/>
            <person name="Grigoriev I.V."/>
            <person name="Nuss D."/>
        </authorList>
    </citation>
    <scope>NUCLEOTIDE SEQUENCE</scope>
    <source>
        <strain evidence="2">EP155</strain>
    </source>
</reference>